<reference evidence="2 3" key="1">
    <citation type="journal article" date="2023" name="Int. J. Syst. Evol. Microbiol.">
        <title>Arthrobacter mangrovi sp. nov., an actinobacterium isolated from the rhizosphere of a mangrove.</title>
        <authorList>
            <person name="Hamada M."/>
            <person name="Saitou S."/>
            <person name="Enomoto N."/>
            <person name="Nanri K."/>
            <person name="Hidaka K."/>
            <person name="Miura T."/>
            <person name="Tamura T."/>
        </authorList>
    </citation>
    <scope>NUCLEOTIDE SEQUENCE [LARGE SCALE GENOMIC DNA]</scope>
    <source>
        <strain evidence="2 3">NBRC 112813</strain>
    </source>
</reference>
<dbReference type="EMBL" id="BRVS01000001">
    <property type="protein sequence ID" value="GLB65713.1"/>
    <property type="molecule type" value="Genomic_DNA"/>
</dbReference>
<sequence>MSAIFYINGERGEHDMGSEERSAWVMLIVTLVSYGIYLWVVLGLGSSMPLAEVPYVAAMLWSIFGAIIGGIVLNILGGMLLMQGSPRKDQRDREIYRFGEYVGQSFLVLGGVGVLVMAMAQVPHFWIANTVYLAFGLSAVLASVAKLVAYRRGLPEW</sequence>
<name>A0ABQ5MP05_9MICC</name>
<feature type="transmembrane region" description="Helical" evidence="1">
    <location>
        <begin position="21"/>
        <end position="40"/>
    </location>
</feature>
<evidence type="ECO:0000313" key="3">
    <source>
        <dbReference type="Proteomes" id="UP001209654"/>
    </source>
</evidence>
<protein>
    <submittedName>
        <fullName evidence="2">Uncharacterized protein</fullName>
    </submittedName>
</protein>
<keyword evidence="1" id="KW-0472">Membrane</keyword>
<feature type="transmembrane region" description="Helical" evidence="1">
    <location>
        <begin position="60"/>
        <end position="81"/>
    </location>
</feature>
<feature type="transmembrane region" description="Helical" evidence="1">
    <location>
        <begin position="101"/>
        <end position="120"/>
    </location>
</feature>
<keyword evidence="1" id="KW-1133">Transmembrane helix</keyword>
<accession>A0ABQ5MP05</accession>
<gene>
    <name evidence="2" type="ORF">AHIS1636_01520</name>
</gene>
<dbReference type="RefSeq" id="WP_264793892.1">
    <property type="nucleotide sequence ID" value="NZ_BRVS01000001.1"/>
</dbReference>
<dbReference type="Proteomes" id="UP001209654">
    <property type="component" value="Unassembled WGS sequence"/>
</dbReference>
<evidence type="ECO:0000256" key="1">
    <source>
        <dbReference type="SAM" id="Phobius"/>
    </source>
</evidence>
<keyword evidence="1" id="KW-0812">Transmembrane</keyword>
<comment type="caution">
    <text evidence="2">The sequence shown here is derived from an EMBL/GenBank/DDBJ whole genome shotgun (WGS) entry which is preliminary data.</text>
</comment>
<organism evidence="2 3">
    <name type="scientific">Arthrobacter mangrovi</name>
    <dbReference type="NCBI Taxonomy" id="2966350"/>
    <lineage>
        <taxon>Bacteria</taxon>
        <taxon>Bacillati</taxon>
        <taxon>Actinomycetota</taxon>
        <taxon>Actinomycetes</taxon>
        <taxon>Micrococcales</taxon>
        <taxon>Micrococcaceae</taxon>
        <taxon>Arthrobacter</taxon>
    </lineage>
</organism>
<evidence type="ECO:0000313" key="2">
    <source>
        <dbReference type="EMBL" id="GLB65713.1"/>
    </source>
</evidence>
<keyword evidence="3" id="KW-1185">Reference proteome</keyword>
<proteinExistence type="predicted"/>
<feature type="transmembrane region" description="Helical" evidence="1">
    <location>
        <begin position="126"/>
        <end position="149"/>
    </location>
</feature>